<name>A0A7N1A2J9_KALFE</name>
<dbReference type="PANTHER" id="PTHR32343">
    <property type="entry name" value="SERINE/ARGININE-RICH SPLICING FACTOR"/>
    <property type="match status" value="1"/>
</dbReference>
<dbReference type="InterPro" id="IPR000504">
    <property type="entry name" value="RRM_dom"/>
</dbReference>
<dbReference type="Pfam" id="PF00076">
    <property type="entry name" value="RRM_1"/>
    <property type="match status" value="1"/>
</dbReference>
<dbReference type="OMA" id="CLEVYIS"/>
<dbReference type="InterPro" id="IPR012677">
    <property type="entry name" value="Nucleotide-bd_a/b_plait_sf"/>
</dbReference>
<dbReference type="EnsemblPlants" id="Kaladp0068s0127.1.v1.1">
    <property type="protein sequence ID" value="Kaladp0068s0127.1.v1.1"/>
    <property type="gene ID" value="Kaladp0068s0127.v1.1"/>
</dbReference>
<dbReference type="Gene3D" id="3.30.70.330">
    <property type="match status" value="1"/>
</dbReference>
<dbReference type="SUPFAM" id="SSF54928">
    <property type="entry name" value="RNA-binding domain, RBD"/>
    <property type="match status" value="1"/>
</dbReference>
<dbReference type="AlphaFoldDB" id="A0A7N1A2J9"/>
<dbReference type="PANTHER" id="PTHR32343:SF44">
    <property type="entry name" value="PROTEIN VIP1-LIKE"/>
    <property type="match status" value="1"/>
</dbReference>
<dbReference type="Proteomes" id="UP000594263">
    <property type="component" value="Unplaced"/>
</dbReference>
<dbReference type="GO" id="GO:0003723">
    <property type="term" value="F:RNA binding"/>
    <property type="evidence" value="ECO:0007669"/>
    <property type="project" value="InterPro"/>
</dbReference>
<evidence type="ECO:0000313" key="2">
    <source>
        <dbReference type="EnsemblPlants" id="Kaladp0068s0127.1.v1.1"/>
    </source>
</evidence>
<evidence type="ECO:0000259" key="1">
    <source>
        <dbReference type="SMART" id="SM00360"/>
    </source>
</evidence>
<sequence length="87" mass="9934">MCVLGLTVQVLNIPPMVTVSDLKLFFSYCGFTENIWLQRNDKDRTQMGYVTFRQPYAFRTALLLDGVNIGGCPVRIIPLRCLEVYIS</sequence>
<proteinExistence type="predicted"/>
<dbReference type="InterPro" id="IPR035979">
    <property type="entry name" value="RBD_domain_sf"/>
</dbReference>
<accession>A0A7N1A2J9</accession>
<keyword evidence="3" id="KW-1185">Reference proteome</keyword>
<protein>
    <recommendedName>
        <fullName evidence="1">RRM domain-containing protein</fullName>
    </recommendedName>
</protein>
<feature type="domain" description="RRM" evidence="1">
    <location>
        <begin position="7"/>
        <end position="77"/>
    </location>
</feature>
<dbReference type="SMART" id="SM00360">
    <property type="entry name" value="RRM"/>
    <property type="match status" value="1"/>
</dbReference>
<dbReference type="Gramene" id="Kaladp0068s0127.1.v1.1">
    <property type="protein sequence ID" value="Kaladp0068s0127.1.v1.1"/>
    <property type="gene ID" value="Kaladp0068s0127.v1.1"/>
</dbReference>
<reference evidence="2" key="1">
    <citation type="submission" date="2021-01" db="UniProtKB">
        <authorList>
            <consortium name="EnsemblPlants"/>
        </authorList>
    </citation>
    <scope>IDENTIFICATION</scope>
</reference>
<evidence type="ECO:0000313" key="3">
    <source>
        <dbReference type="Proteomes" id="UP000594263"/>
    </source>
</evidence>
<organism evidence="2 3">
    <name type="scientific">Kalanchoe fedtschenkoi</name>
    <name type="common">Lavender scallops</name>
    <name type="synonym">South American air plant</name>
    <dbReference type="NCBI Taxonomy" id="63787"/>
    <lineage>
        <taxon>Eukaryota</taxon>
        <taxon>Viridiplantae</taxon>
        <taxon>Streptophyta</taxon>
        <taxon>Embryophyta</taxon>
        <taxon>Tracheophyta</taxon>
        <taxon>Spermatophyta</taxon>
        <taxon>Magnoliopsida</taxon>
        <taxon>eudicotyledons</taxon>
        <taxon>Gunneridae</taxon>
        <taxon>Pentapetalae</taxon>
        <taxon>Saxifragales</taxon>
        <taxon>Crassulaceae</taxon>
        <taxon>Kalanchoe</taxon>
    </lineage>
</organism>